<feature type="domain" description="PTS EIIC type-1" evidence="15">
    <location>
        <begin position="28"/>
        <end position="400"/>
    </location>
</feature>
<dbReference type="STRING" id="1886670.PTI45_03666"/>
<dbReference type="InterPro" id="IPR036878">
    <property type="entry name" value="Glu_permease_IIB"/>
</dbReference>
<dbReference type="InterPro" id="IPR003352">
    <property type="entry name" value="PTS_EIIC"/>
</dbReference>
<dbReference type="PANTHER" id="PTHR30009:SF20">
    <property type="entry name" value="PTS SYSTEM GLUCOSE-SPECIFIC EIICB COMPONENT-RELATED"/>
    <property type="match status" value="1"/>
</dbReference>
<dbReference type="PROSITE" id="PS01035">
    <property type="entry name" value="PTS_EIIB_TYPE_1_CYS"/>
    <property type="match status" value="1"/>
</dbReference>
<feature type="active site" description="Phosphocysteine intermediate; for EIIB activity" evidence="11">
    <location>
        <position position="434"/>
    </location>
</feature>
<evidence type="ECO:0000256" key="9">
    <source>
        <dbReference type="ARBA" id="ARBA00022989"/>
    </source>
</evidence>
<evidence type="ECO:0000256" key="10">
    <source>
        <dbReference type="ARBA" id="ARBA00023136"/>
    </source>
</evidence>
<dbReference type="NCBIfam" id="TIGR00830">
    <property type="entry name" value="PTBA"/>
    <property type="match status" value="1"/>
</dbReference>
<feature type="transmembrane region" description="Helical" evidence="12">
    <location>
        <begin position="366"/>
        <end position="388"/>
    </location>
</feature>
<accession>A0A1E3KZG2</accession>
<evidence type="ECO:0000256" key="5">
    <source>
        <dbReference type="ARBA" id="ARBA00022679"/>
    </source>
</evidence>
<keyword evidence="7 12" id="KW-0812">Transmembrane</keyword>
<evidence type="ECO:0000259" key="15">
    <source>
        <dbReference type="PROSITE" id="PS51103"/>
    </source>
</evidence>
<keyword evidence="3" id="KW-1003">Cell membrane</keyword>
<proteinExistence type="predicted"/>
<feature type="transmembrane region" description="Helical" evidence="12">
    <location>
        <begin position="258"/>
        <end position="281"/>
    </location>
</feature>
<evidence type="ECO:0000256" key="6">
    <source>
        <dbReference type="ARBA" id="ARBA00022683"/>
    </source>
</evidence>
<dbReference type="GO" id="GO:0009401">
    <property type="term" value="P:phosphoenolpyruvate-dependent sugar phosphotransferase system"/>
    <property type="evidence" value="ECO:0007669"/>
    <property type="project" value="UniProtKB-KW"/>
</dbReference>
<feature type="domain" description="PTS EIIA type-1" evidence="13">
    <location>
        <begin position="513"/>
        <end position="616"/>
    </location>
</feature>
<evidence type="ECO:0000256" key="3">
    <source>
        <dbReference type="ARBA" id="ARBA00022475"/>
    </source>
</evidence>
<dbReference type="PANTHER" id="PTHR30009">
    <property type="entry name" value="CYTOCHROME C-TYPE SYNTHESIS PROTEIN AND PTS TRANSMEMBRANE COMPONENT"/>
    <property type="match status" value="1"/>
</dbReference>
<dbReference type="Proteomes" id="UP000094578">
    <property type="component" value="Unassembled WGS sequence"/>
</dbReference>
<dbReference type="SUPFAM" id="SSF51261">
    <property type="entry name" value="Duplicated hybrid motif"/>
    <property type="match status" value="1"/>
</dbReference>
<keyword evidence="2" id="KW-0813">Transport</keyword>
<feature type="transmembrane region" description="Helical" evidence="12">
    <location>
        <begin position="165"/>
        <end position="185"/>
    </location>
</feature>
<evidence type="ECO:0000256" key="12">
    <source>
        <dbReference type="SAM" id="Phobius"/>
    </source>
</evidence>
<evidence type="ECO:0000256" key="7">
    <source>
        <dbReference type="ARBA" id="ARBA00022692"/>
    </source>
</evidence>
<feature type="transmembrane region" description="Helical" evidence="12">
    <location>
        <begin position="197"/>
        <end position="217"/>
    </location>
</feature>
<evidence type="ECO:0000259" key="14">
    <source>
        <dbReference type="PROSITE" id="PS51098"/>
    </source>
</evidence>
<keyword evidence="8" id="KW-0418">Kinase</keyword>
<dbReference type="PROSITE" id="PS51098">
    <property type="entry name" value="PTS_EIIB_TYPE_1"/>
    <property type="match status" value="1"/>
</dbReference>
<keyword evidence="9 12" id="KW-1133">Transmembrane helix</keyword>
<feature type="transmembrane region" description="Helical" evidence="12">
    <location>
        <begin position="41"/>
        <end position="64"/>
    </location>
</feature>
<dbReference type="InterPro" id="IPR013013">
    <property type="entry name" value="PTS_EIIC_1"/>
</dbReference>
<dbReference type="EC" id="2.7.1.191" evidence="16"/>
<feature type="transmembrane region" description="Helical" evidence="12">
    <location>
        <begin position="314"/>
        <end position="339"/>
    </location>
</feature>
<evidence type="ECO:0000256" key="8">
    <source>
        <dbReference type="ARBA" id="ARBA00022777"/>
    </source>
</evidence>
<evidence type="ECO:0000256" key="11">
    <source>
        <dbReference type="PROSITE-ProRule" id="PRU00421"/>
    </source>
</evidence>
<dbReference type="FunFam" id="2.70.70.10:FF:000001">
    <property type="entry name" value="PTS system glucose-specific IIA component"/>
    <property type="match status" value="1"/>
</dbReference>
<dbReference type="Pfam" id="PF00358">
    <property type="entry name" value="PTS_EIIA_1"/>
    <property type="match status" value="1"/>
</dbReference>
<dbReference type="Gene3D" id="2.70.70.10">
    <property type="entry name" value="Glucose Permease (Domain IIA)"/>
    <property type="match status" value="1"/>
</dbReference>
<keyword evidence="4" id="KW-0762">Sugar transport</keyword>
<keyword evidence="17" id="KW-1185">Reference proteome</keyword>
<dbReference type="InterPro" id="IPR050429">
    <property type="entry name" value="PTS_Glucose_EIICBA"/>
</dbReference>
<evidence type="ECO:0000259" key="13">
    <source>
        <dbReference type="PROSITE" id="PS51093"/>
    </source>
</evidence>
<dbReference type="NCBIfam" id="TIGR00826">
    <property type="entry name" value="EIIB_glc"/>
    <property type="match status" value="1"/>
</dbReference>
<feature type="domain" description="PTS EIIB type-1" evidence="14">
    <location>
        <begin position="412"/>
        <end position="494"/>
    </location>
</feature>
<keyword evidence="5 16" id="KW-0808">Transferase</keyword>
<keyword evidence="10 12" id="KW-0472">Membrane</keyword>
<dbReference type="InterPro" id="IPR001996">
    <property type="entry name" value="PTS_IIB_1"/>
</dbReference>
<dbReference type="Gene3D" id="3.30.1360.60">
    <property type="entry name" value="Glucose permease domain IIB"/>
    <property type="match status" value="1"/>
</dbReference>
<evidence type="ECO:0000313" key="17">
    <source>
        <dbReference type="Proteomes" id="UP000094578"/>
    </source>
</evidence>
<dbReference type="PROSITE" id="PS51103">
    <property type="entry name" value="PTS_EIIC_TYPE_1"/>
    <property type="match status" value="1"/>
</dbReference>
<evidence type="ECO:0000256" key="2">
    <source>
        <dbReference type="ARBA" id="ARBA00022448"/>
    </source>
</evidence>
<comment type="caution">
    <text evidence="16">The sequence shown here is derived from an EMBL/GenBank/DDBJ whole genome shotgun (WGS) entry which is preliminary data.</text>
</comment>
<evidence type="ECO:0000313" key="16">
    <source>
        <dbReference type="EMBL" id="ODP26937.1"/>
    </source>
</evidence>
<dbReference type="PATRIC" id="fig|1886670.3.peg.3690"/>
<gene>
    <name evidence="16" type="primary">gamP</name>
    <name evidence="16" type="ORF">PTI45_03666</name>
</gene>
<dbReference type="PROSITE" id="PS51093">
    <property type="entry name" value="PTS_EIIA_TYPE_1"/>
    <property type="match status" value="1"/>
</dbReference>
<keyword evidence="6" id="KW-0598">Phosphotransferase system</keyword>
<dbReference type="InterPro" id="IPR011055">
    <property type="entry name" value="Dup_hybrid_motif"/>
</dbReference>
<dbReference type="SUPFAM" id="SSF55604">
    <property type="entry name" value="Glucose permease domain IIB"/>
    <property type="match status" value="1"/>
</dbReference>
<sequence>MAFLSYGDALTKHGLQRTIRYRKGEGALNWLGSLQQFGRAIMLPTMVLPAAAILLSVGGLPWGAWGLPVVSEVATIAGQSIFHYLPFIFAIGVALGLANQAGTAGLAAFAGMALYDQVTKHFSSDLIQPSTLIGIMMGIIAGAVYRRFKNVRLPEAIQFFGGSRFVLLFMGLFSSVFAYGMLWFAPILQHLLNGLTWGLSTMGGFGLFLYGALYRILSAFGLHHLLNNIVWFQIGSYETHGDIVQGDLPRFFSGDPTAGIYMAGLYPVMMFALPATALAIIQEAREDLKPKVRKTFMRAALVCFLTGVSEQIEFAFLFASPWLFGIHIVLSGLAMWITYALDIHHGFSYSAGAIDYVLNYHLSSNAWMLIPIGIAYGLAYYFIFRFAIRRFRIPTPGREEASTLGDWVGNIPYQTPLILQALGGKENIVRVEACITRLRLTVVNDRAIDSRALKSLGSAGLIKLGGGNVQIVFGTYSELIREEIRKLMDRDLTHVQFCAPVQGKMIALSEVPDQIFAGKLVGEGVAFLPESGELVSPVAGTIMHLYPTMHAIGIGTTEGVEILLHIGIDTSQQKGCFEAVVAAGDVVEAGQLLIKFDLETLQKNAPSLATPMVITNPDRVRSWSYAPFKNVKKGQGAVMSVVLHDKSGGGD</sequence>
<dbReference type="GO" id="GO:0090563">
    <property type="term" value="F:protein-phosphocysteine-sugar phosphotransferase activity"/>
    <property type="evidence" value="ECO:0007669"/>
    <property type="project" value="TreeGrafter"/>
</dbReference>
<name>A0A1E3KZG2_9BACL</name>
<dbReference type="CDD" id="cd00212">
    <property type="entry name" value="PTS_IIB_glc"/>
    <property type="match status" value="1"/>
</dbReference>
<dbReference type="GO" id="GO:0016301">
    <property type="term" value="F:kinase activity"/>
    <property type="evidence" value="ECO:0007669"/>
    <property type="project" value="UniProtKB-KW"/>
</dbReference>
<feature type="transmembrane region" description="Helical" evidence="12">
    <location>
        <begin position="84"/>
        <end position="114"/>
    </location>
</feature>
<dbReference type="Pfam" id="PF00367">
    <property type="entry name" value="PTS_EIIB"/>
    <property type="match status" value="1"/>
</dbReference>
<dbReference type="Pfam" id="PF02378">
    <property type="entry name" value="PTS_EIIC"/>
    <property type="match status" value="1"/>
</dbReference>
<evidence type="ECO:0000256" key="1">
    <source>
        <dbReference type="ARBA" id="ARBA00004651"/>
    </source>
</evidence>
<dbReference type="AlphaFoldDB" id="A0A1E3KZG2"/>
<dbReference type="EMBL" id="MDER01000070">
    <property type="protein sequence ID" value="ODP26937.1"/>
    <property type="molecule type" value="Genomic_DNA"/>
</dbReference>
<evidence type="ECO:0000256" key="4">
    <source>
        <dbReference type="ARBA" id="ARBA00022597"/>
    </source>
</evidence>
<dbReference type="GO" id="GO:0005886">
    <property type="term" value="C:plasma membrane"/>
    <property type="evidence" value="ECO:0007669"/>
    <property type="project" value="UniProtKB-SubCell"/>
</dbReference>
<comment type="subcellular location">
    <subcellularLocation>
        <location evidence="1">Cell membrane</location>
        <topology evidence="1">Multi-pass membrane protein</topology>
    </subcellularLocation>
</comment>
<dbReference type="InterPro" id="IPR001127">
    <property type="entry name" value="PTS_EIIA_1_perm"/>
</dbReference>
<dbReference type="InterPro" id="IPR018113">
    <property type="entry name" value="PTrfase_EIIB_Cys"/>
</dbReference>
<reference evidence="16 17" key="1">
    <citation type="submission" date="2016-08" db="EMBL/GenBank/DDBJ databases">
        <title>Genome sequencing of Paenibacillus sp. TI45-13ar, isolated from Korean traditional nuruk.</title>
        <authorList>
            <person name="Kim S.-J."/>
        </authorList>
    </citation>
    <scope>NUCLEOTIDE SEQUENCE [LARGE SCALE GENOMIC DNA]</scope>
    <source>
        <strain evidence="16 17">TI45-13ar</strain>
    </source>
</reference>
<organism evidence="16 17">
    <name type="scientific">Paenibacillus nuruki</name>
    <dbReference type="NCBI Taxonomy" id="1886670"/>
    <lineage>
        <taxon>Bacteria</taxon>
        <taxon>Bacillati</taxon>
        <taxon>Bacillota</taxon>
        <taxon>Bacilli</taxon>
        <taxon>Bacillales</taxon>
        <taxon>Paenibacillaceae</taxon>
        <taxon>Paenibacillus</taxon>
    </lineage>
</organism>
<feature type="transmembrane region" description="Helical" evidence="12">
    <location>
        <begin position="126"/>
        <end position="145"/>
    </location>
</feature>
<dbReference type="GO" id="GO:0008982">
    <property type="term" value="F:protein-N(PI)-phosphohistidine-sugar phosphotransferase activity"/>
    <property type="evidence" value="ECO:0007669"/>
    <property type="project" value="InterPro"/>
</dbReference>
<protein>
    <submittedName>
        <fullName evidence="16">Protein-N(Pi)-phosphohistidine--sugar phosphotransferase</fullName>
        <ecNumber evidence="16">2.7.1.191</ecNumber>
    </submittedName>
</protein>